<gene>
    <name evidence="5" type="ORF">FisN_14Hh360</name>
</gene>
<sequence length="454" mass="49854">MSSERSLTPPPSSSFNAATNRKRVRGLMDTDPLLHAAFTAIAQFCTQHNYHATASSLQQQGIIPTEDQLLVWVPKALHDRPPWVHWNKADMAPQLKCPDVARCSVTPTVVRGYRMARASQAAESGGAYYYEVLMQPGPSAKEIAAGLPPWARLGPGLREQLEAALHAEEQQQEGDDTPENKPLCAVGGHIRLGWSMRTGDLQAPVGYDKWSYGIRDQGGSILHRSQRQDDWGGEGFGPGDLVGCALFLTANGGSDNDEEEGSAYISTREDANHIRFFKNGTCMGTFILTKGKRIGGEAFTDLDDGVYYPAVSLYLGGSVRANFGPHFVYPPKKLPAGLTKQLRPLSEACPVPMAPTEAVQALQTVIKPYLHHLTQDQVQAIRHAIQVEADMVVRAYETFQQNQLKWVRQEREKRGISIHDLPDLAEGDSIERGEEESVTEKSSVAADNIVNEGQ</sequence>
<protein>
    <submittedName>
        <fullName evidence="5">Set1/Ash2 histone methyltransferase complex subunit ASH2</fullName>
    </submittedName>
</protein>
<reference evidence="5 6" key="1">
    <citation type="journal article" date="2015" name="Plant Cell">
        <title>Oil accumulation by the oleaginous diatom Fistulifera solaris as revealed by the genome and transcriptome.</title>
        <authorList>
            <person name="Tanaka T."/>
            <person name="Maeda Y."/>
            <person name="Veluchamy A."/>
            <person name="Tanaka M."/>
            <person name="Abida H."/>
            <person name="Marechal E."/>
            <person name="Bowler C."/>
            <person name="Muto M."/>
            <person name="Sunaga Y."/>
            <person name="Tanaka M."/>
            <person name="Yoshino T."/>
            <person name="Taniguchi T."/>
            <person name="Fukuda Y."/>
            <person name="Nemoto M."/>
            <person name="Matsumoto M."/>
            <person name="Wong P.S."/>
            <person name="Aburatani S."/>
            <person name="Fujibuchi W."/>
        </authorList>
    </citation>
    <scope>NUCLEOTIDE SEQUENCE [LARGE SCALE GENOMIC DNA]</scope>
    <source>
        <strain evidence="5 6">JPCC DA0580</strain>
    </source>
</reference>
<evidence type="ECO:0000256" key="2">
    <source>
        <dbReference type="ARBA" id="ARBA00023242"/>
    </source>
</evidence>
<keyword evidence="2" id="KW-0539">Nucleus</keyword>
<comment type="subcellular location">
    <subcellularLocation>
        <location evidence="1">Nucleus</location>
    </subcellularLocation>
</comment>
<dbReference type="PANTHER" id="PTHR10598">
    <property type="entry name" value="SET1/ASH2 HISTONE METHYLTRANSFERASE COMPLEX SUBUNIT ASH2"/>
    <property type="match status" value="1"/>
</dbReference>
<evidence type="ECO:0000313" key="6">
    <source>
        <dbReference type="Proteomes" id="UP000198406"/>
    </source>
</evidence>
<keyword evidence="6" id="KW-1185">Reference proteome</keyword>
<dbReference type="InterPro" id="IPR013320">
    <property type="entry name" value="ConA-like_dom_sf"/>
</dbReference>
<dbReference type="InterPro" id="IPR043136">
    <property type="entry name" value="B30.2/SPRY_sf"/>
</dbReference>
<dbReference type="EMBL" id="BDSP01000202">
    <property type="protein sequence ID" value="GAX23470.1"/>
    <property type="molecule type" value="Genomic_DNA"/>
</dbReference>
<dbReference type="Proteomes" id="UP000198406">
    <property type="component" value="Unassembled WGS sequence"/>
</dbReference>
<feature type="region of interest" description="Disordered" evidence="3">
    <location>
        <begin position="418"/>
        <end position="454"/>
    </location>
</feature>
<feature type="region of interest" description="Disordered" evidence="3">
    <location>
        <begin position="1"/>
        <end position="20"/>
    </location>
</feature>
<dbReference type="GO" id="GO:0048188">
    <property type="term" value="C:Set1C/COMPASS complex"/>
    <property type="evidence" value="ECO:0007669"/>
    <property type="project" value="InterPro"/>
</dbReference>
<evidence type="ECO:0000313" key="5">
    <source>
        <dbReference type="EMBL" id="GAX23470.1"/>
    </source>
</evidence>
<accession>A0A1Z5KB17</accession>
<dbReference type="CDD" id="cd12872">
    <property type="entry name" value="SPRY_Ash2"/>
    <property type="match status" value="1"/>
</dbReference>
<dbReference type="InParanoid" id="A0A1Z5KB17"/>
<dbReference type="GO" id="GO:0032259">
    <property type="term" value="P:methylation"/>
    <property type="evidence" value="ECO:0007669"/>
    <property type="project" value="UniProtKB-KW"/>
</dbReference>
<feature type="compositionally biased region" description="Acidic residues" evidence="3">
    <location>
        <begin position="423"/>
        <end position="437"/>
    </location>
</feature>
<keyword evidence="5" id="KW-0808">Transferase</keyword>
<dbReference type="SMART" id="SM00449">
    <property type="entry name" value="SPRY"/>
    <property type="match status" value="1"/>
</dbReference>
<dbReference type="GO" id="GO:0008168">
    <property type="term" value="F:methyltransferase activity"/>
    <property type="evidence" value="ECO:0007669"/>
    <property type="project" value="UniProtKB-KW"/>
</dbReference>
<evidence type="ECO:0000259" key="4">
    <source>
        <dbReference type="SMART" id="SM00449"/>
    </source>
</evidence>
<dbReference type="PANTHER" id="PTHR10598:SF0">
    <property type="entry name" value="SET1_ASH2 HISTONE METHYLTRANSFERASE COMPLEX SUBUNIT ASH2"/>
    <property type="match status" value="1"/>
</dbReference>
<dbReference type="InterPro" id="IPR003877">
    <property type="entry name" value="SPRY_dom"/>
</dbReference>
<dbReference type="InterPro" id="IPR037353">
    <property type="entry name" value="ASH2"/>
</dbReference>
<dbReference type="OrthoDB" id="10266026at2759"/>
<evidence type="ECO:0000256" key="3">
    <source>
        <dbReference type="SAM" id="MobiDB-lite"/>
    </source>
</evidence>
<organism evidence="5 6">
    <name type="scientific">Fistulifera solaris</name>
    <name type="common">Oleaginous diatom</name>
    <dbReference type="NCBI Taxonomy" id="1519565"/>
    <lineage>
        <taxon>Eukaryota</taxon>
        <taxon>Sar</taxon>
        <taxon>Stramenopiles</taxon>
        <taxon>Ochrophyta</taxon>
        <taxon>Bacillariophyta</taxon>
        <taxon>Bacillariophyceae</taxon>
        <taxon>Bacillariophycidae</taxon>
        <taxon>Naviculales</taxon>
        <taxon>Naviculaceae</taxon>
        <taxon>Fistulifera</taxon>
    </lineage>
</organism>
<name>A0A1Z5KB17_FISSO</name>
<dbReference type="SUPFAM" id="SSF49899">
    <property type="entry name" value="Concanavalin A-like lectins/glucanases"/>
    <property type="match status" value="1"/>
</dbReference>
<evidence type="ECO:0000256" key="1">
    <source>
        <dbReference type="ARBA" id="ARBA00004123"/>
    </source>
</evidence>
<dbReference type="GO" id="GO:0000976">
    <property type="term" value="F:transcription cis-regulatory region binding"/>
    <property type="evidence" value="ECO:0007669"/>
    <property type="project" value="TreeGrafter"/>
</dbReference>
<feature type="domain" description="SPRY" evidence="4">
    <location>
        <begin position="125"/>
        <end position="327"/>
    </location>
</feature>
<comment type="caution">
    <text evidence="5">The sequence shown here is derived from an EMBL/GenBank/DDBJ whole genome shotgun (WGS) entry which is preliminary data.</text>
</comment>
<dbReference type="Gene3D" id="2.60.120.920">
    <property type="match status" value="1"/>
</dbReference>
<keyword evidence="5" id="KW-0489">Methyltransferase</keyword>
<proteinExistence type="predicted"/>
<dbReference type="AlphaFoldDB" id="A0A1Z5KB17"/>